<gene>
    <name evidence="4" type="ORF">E6C64_17485</name>
</gene>
<evidence type="ECO:0000313" key="5">
    <source>
        <dbReference type="Proteomes" id="UP000309133"/>
    </source>
</evidence>
<accession>A0A4S4FFY5</accession>
<protein>
    <submittedName>
        <fullName evidence="4">GNAT family N-acetyltransferase</fullName>
    </submittedName>
</protein>
<comment type="caution">
    <text evidence="4">The sequence shown here is derived from an EMBL/GenBank/DDBJ whole genome shotgun (WGS) entry which is preliminary data.</text>
</comment>
<dbReference type="Proteomes" id="UP000309133">
    <property type="component" value="Unassembled WGS sequence"/>
</dbReference>
<dbReference type="RefSeq" id="WP_136428954.1">
    <property type="nucleotide sequence ID" value="NZ_SSSM01000006.1"/>
</dbReference>
<evidence type="ECO:0000313" key="4">
    <source>
        <dbReference type="EMBL" id="THG28594.1"/>
    </source>
</evidence>
<sequence length="159" mass="17374">MDSDHPAGRFTVSAVDWDDPDAVALRLAQRAEIDELYGTPDSEPGPAPTRADVAVFFVARDAATGEPVACGGLRMLDDAAAEIKRMFVPVQWRGRGASVTMLSALEAEAVRRGLTHLRLETGERQAAAIRLYEREGYTRIPPFGYYVDSAISLCYEKAL</sequence>
<dbReference type="InterPro" id="IPR050832">
    <property type="entry name" value="Bact_Acetyltransf"/>
</dbReference>
<dbReference type="AlphaFoldDB" id="A0A4S4FFY5"/>
<dbReference type="OrthoDB" id="70840at2"/>
<evidence type="ECO:0000259" key="3">
    <source>
        <dbReference type="PROSITE" id="PS51186"/>
    </source>
</evidence>
<dbReference type="PANTHER" id="PTHR43877:SF2">
    <property type="entry name" value="AMINOALKYLPHOSPHONATE N-ACETYLTRANSFERASE-RELATED"/>
    <property type="match status" value="1"/>
</dbReference>
<dbReference type="PANTHER" id="PTHR43877">
    <property type="entry name" value="AMINOALKYLPHOSPHONATE N-ACETYLTRANSFERASE-RELATED-RELATED"/>
    <property type="match status" value="1"/>
</dbReference>
<proteinExistence type="predicted"/>
<dbReference type="SUPFAM" id="SSF55729">
    <property type="entry name" value="Acyl-CoA N-acyltransferases (Nat)"/>
    <property type="match status" value="1"/>
</dbReference>
<dbReference type="InterPro" id="IPR000182">
    <property type="entry name" value="GNAT_dom"/>
</dbReference>
<dbReference type="CDD" id="cd04301">
    <property type="entry name" value="NAT_SF"/>
    <property type="match status" value="1"/>
</dbReference>
<dbReference type="GO" id="GO:0016747">
    <property type="term" value="F:acyltransferase activity, transferring groups other than amino-acyl groups"/>
    <property type="evidence" value="ECO:0007669"/>
    <property type="project" value="InterPro"/>
</dbReference>
<dbReference type="PROSITE" id="PS51186">
    <property type="entry name" value="GNAT"/>
    <property type="match status" value="1"/>
</dbReference>
<name>A0A4S4FFY5_9MICO</name>
<dbReference type="EMBL" id="SSSM01000006">
    <property type="protein sequence ID" value="THG28594.1"/>
    <property type="molecule type" value="Genomic_DNA"/>
</dbReference>
<dbReference type="InterPro" id="IPR016181">
    <property type="entry name" value="Acyl_CoA_acyltransferase"/>
</dbReference>
<evidence type="ECO:0000256" key="1">
    <source>
        <dbReference type="ARBA" id="ARBA00022679"/>
    </source>
</evidence>
<keyword evidence="1 4" id="KW-0808">Transferase</keyword>
<reference evidence="4 5" key="1">
    <citation type="submission" date="2019-04" db="EMBL/GenBank/DDBJ databases">
        <authorList>
            <person name="Jiang L."/>
        </authorList>
    </citation>
    <scope>NUCLEOTIDE SEQUENCE [LARGE SCALE GENOMIC DNA]</scope>
    <source>
        <strain evidence="4 5">YIM 131853</strain>
    </source>
</reference>
<dbReference type="Pfam" id="PF00583">
    <property type="entry name" value="Acetyltransf_1"/>
    <property type="match status" value="1"/>
</dbReference>
<keyword evidence="2" id="KW-0012">Acyltransferase</keyword>
<feature type="domain" description="N-acetyltransferase" evidence="3">
    <location>
        <begin position="10"/>
        <end position="159"/>
    </location>
</feature>
<evidence type="ECO:0000256" key="2">
    <source>
        <dbReference type="ARBA" id="ARBA00023315"/>
    </source>
</evidence>
<keyword evidence="5" id="KW-1185">Reference proteome</keyword>
<dbReference type="Gene3D" id="3.40.630.30">
    <property type="match status" value="1"/>
</dbReference>
<organism evidence="4 5">
    <name type="scientific">Naasia lichenicola</name>
    <dbReference type="NCBI Taxonomy" id="2565933"/>
    <lineage>
        <taxon>Bacteria</taxon>
        <taxon>Bacillati</taxon>
        <taxon>Actinomycetota</taxon>
        <taxon>Actinomycetes</taxon>
        <taxon>Micrococcales</taxon>
        <taxon>Microbacteriaceae</taxon>
        <taxon>Naasia</taxon>
    </lineage>
</organism>